<evidence type="ECO:0000256" key="1">
    <source>
        <dbReference type="SAM" id="MobiDB-lite"/>
    </source>
</evidence>
<dbReference type="Proteomes" id="UP000266723">
    <property type="component" value="Unassembled WGS sequence"/>
</dbReference>
<accession>A0A3N6RL85</accession>
<reference evidence="3" key="2">
    <citation type="submission" date="2019-12" db="EMBL/GenBank/DDBJ databases">
        <authorList>
            <person name="Studholme D.J."/>
            <person name="Sarris P."/>
        </authorList>
    </citation>
    <scope>NUCLEOTIDE SEQUENCE</scope>
    <source>
        <strain evidence="3">PFS-1207/04</strain>
        <tissue evidence="3">Leaf</tissue>
    </source>
</reference>
<evidence type="ECO:0000313" key="4">
    <source>
        <dbReference type="Proteomes" id="UP000266723"/>
    </source>
</evidence>
<reference evidence="3 4" key="3">
    <citation type="journal article" date="2020" name="BMC Genomics">
        <title>Intraspecific diversification of the crop wild relative Brassica cretica Lam. using demographic model selection.</title>
        <authorList>
            <person name="Kioukis A."/>
            <person name="Michalopoulou V.A."/>
            <person name="Briers L."/>
            <person name="Pirintsos S."/>
            <person name="Studholme D.J."/>
            <person name="Pavlidis P."/>
            <person name="Sarris P.F."/>
        </authorList>
    </citation>
    <scope>NUCLEOTIDE SEQUENCE [LARGE SCALE GENOMIC DNA]</scope>
    <source>
        <strain evidence="4">cv. PFS-1207/04</strain>
        <strain evidence="3">PFS-1207/04</strain>
    </source>
</reference>
<organism evidence="2">
    <name type="scientific">Brassica cretica</name>
    <name type="common">Mustard</name>
    <dbReference type="NCBI Taxonomy" id="69181"/>
    <lineage>
        <taxon>Eukaryota</taxon>
        <taxon>Viridiplantae</taxon>
        <taxon>Streptophyta</taxon>
        <taxon>Embryophyta</taxon>
        <taxon>Tracheophyta</taxon>
        <taxon>Spermatophyta</taxon>
        <taxon>Magnoliopsida</taxon>
        <taxon>eudicotyledons</taxon>
        <taxon>Gunneridae</taxon>
        <taxon>Pentapetalae</taxon>
        <taxon>rosids</taxon>
        <taxon>malvids</taxon>
        <taxon>Brassicales</taxon>
        <taxon>Brassicaceae</taxon>
        <taxon>Brassiceae</taxon>
        <taxon>Brassica</taxon>
    </lineage>
</organism>
<name>A0A3N6RL85_BRACR</name>
<proteinExistence type="predicted"/>
<evidence type="ECO:0000313" key="3">
    <source>
        <dbReference type="EMBL" id="KAF3561163.1"/>
    </source>
</evidence>
<protein>
    <submittedName>
        <fullName evidence="2">Uncharacterized protein</fullName>
    </submittedName>
</protein>
<feature type="region of interest" description="Disordered" evidence="1">
    <location>
        <begin position="36"/>
        <end position="58"/>
    </location>
</feature>
<sequence>MEFQSFEEMLEYDANTKEVISEEVHQILQTVSRSRSLSCYGGDMPGQYSRDRPSARNS</sequence>
<dbReference type="EMBL" id="QGKV02000759">
    <property type="protein sequence ID" value="KAF3561163.1"/>
    <property type="molecule type" value="Genomic_DNA"/>
</dbReference>
<reference evidence="2" key="1">
    <citation type="submission" date="2019-12" db="EMBL/GenBank/DDBJ databases">
        <title>Genome sequencing and annotation of Brassica cretica.</title>
        <authorList>
            <person name="Studholme D.J."/>
            <person name="Sarris P.F."/>
        </authorList>
    </citation>
    <scope>NUCLEOTIDE SEQUENCE</scope>
    <source>
        <strain evidence="2">PFS-102/07</strain>
        <tissue evidence="2">Leaf</tissue>
    </source>
</reference>
<gene>
    <name evidence="3" type="ORF">DY000_02016793</name>
    <name evidence="2" type="ORF">F2Q70_00004685</name>
</gene>
<feature type="compositionally biased region" description="Basic and acidic residues" evidence="1">
    <location>
        <begin position="49"/>
        <end position="58"/>
    </location>
</feature>
<comment type="caution">
    <text evidence="2">The sequence shown here is derived from an EMBL/GenBank/DDBJ whole genome shotgun (WGS) entry which is preliminary data.</text>
</comment>
<dbReference type="AlphaFoldDB" id="A0A3N6RL85"/>
<keyword evidence="4" id="KW-1185">Reference proteome</keyword>
<dbReference type="EMBL" id="QGKY02001015">
    <property type="protein sequence ID" value="KAF2571007.1"/>
    <property type="molecule type" value="Genomic_DNA"/>
</dbReference>
<evidence type="ECO:0000313" key="2">
    <source>
        <dbReference type="EMBL" id="KAF2571007.1"/>
    </source>
</evidence>